<evidence type="ECO:0000256" key="8">
    <source>
        <dbReference type="HAMAP-Rule" id="MF_00195"/>
    </source>
</evidence>
<sequence length="464" mass="50940">MDALPVVVIAGRPNVGKSTIFNRLVGRRQALVADTPGVTRDRKEGQATVRGRAIRIIDTAGLEEAAPDTLYGRMRASSESAVADADLVLFCIDARSGLTPADEHFANWLRRQGRPVLLIANKAEGRQGAAAAMEAFSLGLGAPLAISAEHGEGVADLMSEIADRLPPTDLPPVQKPTRRSRREQAEGEEEDVRPPGPLRLAIVGRPNAGKSTLLNRLLGEERMITGPEPGLTRDSIAVMLHDDQGPIQLVDTAGLRRKARIDETLEKMSVSASIEALKMAEVVILVLDATLGVHEQDLQIARLIEREGRCCVLALNKWDAVEDRAATRQAIKDRIETSLAQMRGIPVVAFSAMTGAGINKLLPTVRRAYDIWNRRVPTGALNRWFEMMVERHPPPLVDGRRLKLRYITQAKARPPTFIVFGTRTDQLPEDYQRYLVNGLRETFDLPGTPIRLLLRASSNPYAKG</sequence>
<dbReference type="CDD" id="cd01894">
    <property type="entry name" value="EngA1"/>
    <property type="match status" value="1"/>
</dbReference>
<dbReference type="EMBL" id="BANJ01000049">
    <property type="protein sequence ID" value="GAO00490.1"/>
    <property type="molecule type" value="Genomic_DNA"/>
</dbReference>
<dbReference type="HAMAP" id="MF_00195">
    <property type="entry name" value="GTPase_Der"/>
    <property type="match status" value="1"/>
</dbReference>
<evidence type="ECO:0000256" key="11">
    <source>
        <dbReference type="SAM" id="MobiDB-lite"/>
    </source>
</evidence>
<dbReference type="FunFam" id="3.40.50.300:FF:000057">
    <property type="entry name" value="GTPase Der"/>
    <property type="match status" value="1"/>
</dbReference>
<feature type="binding site" evidence="8">
    <location>
        <begin position="58"/>
        <end position="62"/>
    </location>
    <ligand>
        <name>GTP</name>
        <dbReference type="ChEBI" id="CHEBI:37565"/>
        <label>1</label>
    </ligand>
</feature>
<evidence type="ECO:0000256" key="2">
    <source>
        <dbReference type="ARBA" id="ARBA00020953"/>
    </source>
</evidence>
<feature type="binding site" evidence="8">
    <location>
        <begin position="121"/>
        <end position="124"/>
    </location>
    <ligand>
        <name>GTP</name>
        <dbReference type="ChEBI" id="CHEBI:37565"/>
        <label>1</label>
    </ligand>
</feature>
<dbReference type="GO" id="GO:0005525">
    <property type="term" value="F:GTP binding"/>
    <property type="evidence" value="ECO:0007669"/>
    <property type="project" value="UniProtKB-UniRule"/>
</dbReference>
<evidence type="ECO:0000259" key="12">
    <source>
        <dbReference type="PROSITE" id="PS51712"/>
    </source>
</evidence>
<comment type="similarity">
    <text evidence="1 8 9 10">Belongs to the TRAFAC class TrmE-Era-EngA-EngB-Septin-like GTPase superfamily. EngA (Der) GTPase family.</text>
</comment>
<name>A0A0D6QAP3_KOMXY</name>
<dbReference type="NCBIfam" id="TIGR03594">
    <property type="entry name" value="GTPase_EngA"/>
    <property type="match status" value="1"/>
</dbReference>
<dbReference type="InterPro" id="IPR015946">
    <property type="entry name" value="KH_dom-like_a/b"/>
</dbReference>
<dbReference type="SUPFAM" id="SSF52540">
    <property type="entry name" value="P-loop containing nucleoside triphosphate hydrolases"/>
    <property type="match status" value="2"/>
</dbReference>
<keyword evidence="6 8" id="KW-0342">GTP-binding</keyword>
<dbReference type="Pfam" id="PF01926">
    <property type="entry name" value="MMR_HSR1"/>
    <property type="match status" value="2"/>
</dbReference>
<evidence type="ECO:0000256" key="4">
    <source>
        <dbReference type="ARBA" id="ARBA00022737"/>
    </source>
</evidence>
<evidence type="ECO:0000313" key="13">
    <source>
        <dbReference type="EMBL" id="GAO00490.1"/>
    </source>
</evidence>
<evidence type="ECO:0000256" key="10">
    <source>
        <dbReference type="RuleBase" id="RU004481"/>
    </source>
</evidence>
<dbReference type="InterPro" id="IPR016484">
    <property type="entry name" value="GTPase_Der"/>
</dbReference>
<feature type="domain" description="EngA-type G" evidence="12">
    <location>
        <begin position="198"/>
        <end position="373"/>
    </location>
</feature>
<reference evidence="13 14" key="1">
    <citation type="submission" date="2012-11" db="EMBL/GenBank/DDBJ databases">
        <title>Whole genome sequence of Gluconacetobacter xylinus NBRC 13693.</title>
        <authorList>
            <person name="Azuma Y."/>
            <person name="Higashiura N."/>
            <person name="Hirakawa H."/>
            <person name="Matsushita K."/>
        </authorList>
    </citation>
    <scope>NUCLEOTIDE SEQUENCE [LARGE SCALE GENOMIC DNA]</scope>
    <source>
        <strain evidence="13 14">NBRC 13693</strain>
    </source>
</reference>
<keyword evidence="5 8" id="KW-0547">Nucleotide-binding</keyword>
<feature type="binding site" evidence="8">
    <location>
        <begin position="204"/>
        <end position="211"/>
    </location>
    <ligand>
        <name>GTP</name>
        <dbReference type="ChEBI" id="CHEBI:37565"/>
        <label>2</label>
    </ligand>
</feature>
<accession>A0A0D6QAP3</accession>
<protein>
    <recommendedName>
        <fullName evidence="2 8">GTPase Der</fullName>
    </recommendedName>
    <alternativeName>
        <fullName evidence="7 8">GTP-binding protein EngA</fullName>
    </alternativeName>
</protein>
<dbReference type="AlphaFoldDB" id="A0A0D6QAP3"/>
<feature type="region of interest" description="Disordered" evidence="11">
    <location>
        <begin position="162"/>
        <end position="197"/>
    </location>
</feature>
<dbReference type="InterPro" id="IPR031166">
    <property type="entry name" value="G_ENGA"/>
</dbReference>
<dbReference type="Proteomes" id="UP000032683">
    <property type="component" value="Unassembled WGS sequence"/>
</dbReference>
<feature type="binding site" evidence="8">
    <location>
        <begin position="11"/>
        <end position="18"/>
    </location>
    <ligand>
        <name>GTP</name>
        <dbReference type="ChEBI" id="CHEBI:37565"/>
        <label>1</label>
    </ligand>
</feature>
<feature type="domain" description="EngA-type G" evidence="12">
    <location>
        <begin position="5"/>
        <end position="169"/>
    </location>
</feature>
<dbReference type="InterPro" id="IPR005225">
    <property type="entry name" value="Small_GTP-bd"/>
</dbReference>
<dbReference type="PANTHER" id="PTHR43834:SF6">
    <property type="entry name" value="GTPASE DER"/>
    <property type="match status" value="1"/>
</dbReference>
<evidence type="ECO:0000256" key="9">
    <source>
        <dbReference type="PROSITE-ProRule" id="PRU01049"/>
    </source>
</evidence>
<dbReference type="PROSITE" id="PS51712">
    <property type="entry name" value="G_ENGA"/>
    <property type="match status" value="2"/>
</dbReference>
<dbReference type="PRINTS" id="PR00326">
    <property type="entry name" value="GTP1OBG"/>
</dbReference>
<evidence type="ECO:0000256" key="5">
    <source>
        <dbReference type="ARBA" id="ARBA00022741"/>
    </source>
</evidence>
<comment type="caution">
    <text evidence="13">The sequence shown here is derived from an EMBL/GenBank/DDBJ whole genome shotgun (WGS) entry which is preliminary data.</text>
</comment>
<dbReference type="InterPro" id="IPR027417">
    <property type="entry name" value="P-loop_NTPase"/>
</dbReference>
<evidence type="ECO:0000256" key="1">
    <source>
        <dbReference type="ARBA" id="ARBA00008279"/>
    </source>
</evidence>
<dbReference type="PIRSF" id="PIRSF006485">
    <property type="entry name" value="GTP-binding_EngA"/>
    <property type="match status" value="1"/>
</dbReference>
<dbReference type="CDD" id="cd01895">
    <property type="entry name" value="EngA2"/>
    <property type="match status" value="1"/>
</dbReference>
<dbReference type="PANTHER" id="PTHR43834">
    <property type="entry name" value="GTPASE DER"/>
    <property type="match status" value="1"/>
</dbReference>
<organism evidence="13 14">
    <name type="scientific">Komagataeibacter xylinus NBRC 13693</name>
    <dbReference type="NCBI Taxonomy" id="1234668"/>
    <lineage>
        <taxon>Bacteria</taxon>
        <taxon>Pseudomonadati</taxon>
        <taxon>Pseudomonadota</taxon>
        <taxon>Alphaproteobacteria</taxon>
        <taxon>Acetobacterales</taxon>
        <taxon>Acetobacteraceae</taxon>
        <taxon>Komagataeibacter</taxon>
    </lineage>
</organism>
<evidence type="ECO:0000256" key="7">
    <source>
        <dbReference type="ARBA" id="ARBA00032345"/>
    </source>
</evidence>
<proteinExistence type="inferred from homology"/>
<evidence type="ECO:0000313" key="14">
    <source>
        <dbReference type="Proteomes" id="UP000032683"/>
    </source>
</evidence>
<dbReference type="FunFam" id="3.30.300.20:FF:000004">
    <property type="entry name" value="GTPase Der"/>
    <property type="match status" value="1"/>
</dbReference>
<comment type="subunit">
    <text evidence="8">Associates with the 50S ribosomal subunit.</text>
</comment>
<comment type="function">
    <text evidence="8 10">GTPase that plays an essential role in the late steps of ribosome biogenesis.</text>
</comment>
<dbReference type="Gene3D" id="3.30.300.20">
    <property type="match status" value="1"/>
</dbReference>
<keyword evidence="3 8" id="KW-0690">Ribosome biogenesis</keyword>
<feature type="binding site" evidence="8">
    <location>
        <begin position="316"/>
        <end position="319"/>
    </location>
    <ligand>
        <name>GTP</name>
        <dbReference type="ChEBI" id="CHEBI:37565"/>
        <label>2</label>
    </ligand>
</feature>
<feature type="binding site" evidence="8">
    <location>
        <begin position="251"/>
        <end position="255"/>
    </location>
    <ligand>
        <name>GTP</name>
        <dbReference type="ChEBI" id="CHEBI:37565"/>
        <label>2</label>
    </ligand>
</feature>
<evidence type="ECO:0000256" key="6">
    <source>
        <dbReference type="ARBA" id="ARBA00023134"/>
    </source>
</evidence>
<dbReference type="NCBIfam" id="TIGR00231">
    <property type="entry name" value="small_GTP"/>
    <property type="match status" value="2"/>
</dbReference>
<dbReference type="Pfam" id="PF14714">
    <property type="entry name" value="KH_dom-like"/>
    <property type="match status" value="1"/>
</dbReference>
<dbReference type="InterPro" id="IPR032859">
    <property type="entry name" value="KH_dom-like"/>
</dbReference>
<evidence type="ECO:0000256" key="3">
    <source>
        <dbReference type="ARBA" id="ARBA00022517"/>
    </source>
</evidence>
<dbReference type="GO" id="GO:0042254">
    <property type="term" value="P:ribosome biogenesis"/>
    <property type="evidence" value="ECO:0007669"/>
    <property type="project" value="UniProtKB-KW"/>
</dbReference>
<keyword evidence="4 10" id="KW-0677">Repeat</keyword>
<dbReference type="Gene3D" id="3.40.50.300">
    <property type="entry name" value="P-loop containing nucleotide triphosphate hydrolases"/>
    <property type="match status" value="2"/>
</dbReference>
<dbReference type="InterPro" id="IPR006073">
    <property type="entry name" value="GTP-bd"/>
</dbReference>
<gene>
    <name evidence="8" type="primary">der</name>
    <name evidence="13" type="ORF">Gxy13693_049_021</name>
</gene>